<accession>A0ABD5RDX8</accession>
<evidence type="ECO:0000259" key="1">
    <source>
        <dbReference type="Pfam" id="PF00551"/>
    </source>
</evidence>
<dbReference type="Proteomes" id="UP001596201">
    <property type="component" value="Unassembled WGS sequence"/>
</dbReference>
<sequence length="263" mass="29769">MTSVAFLGSHDLGVACLERLADHPAIEVPVVVTYPPAHEGWWERSVRKRAAELGYPVLSLAEERDLLTYDVDYLLSVYYPNILDAELLDHPREAAINLHQAELPRYRGSNTFTHAIQNARPDDHWRYGTTMHVMVEQVDAGPIIDRRFVEIRPTDTARSLYERTREASIQLFEDTLPTLVSGDVHETVTPQAAFDGKRYFYLKSDIDKEIPLDRLAAATDDDATALAVYDTIRSLDFPPFEPAYTTVGGERVHLTTDGDRFSH</sequence>
<dbReference type="SUPFAM" id="SSF53328">
    <property type="entry name" value="Formyltransferase"/>
    <property type="match status" value="1"/>
</dbReference>
<name>A0ABD5RDX8_9EURY</name>
<reference evidence="2 3" key="1">
    <citation type="journal article" date="2019" name="Int. J. Syst. Evol. Microbiol.">
        <title>The Global Catalogue of Microorganisms (GCM) 10K type strain sequencing project: providing services to taxonomists for standard genome sequencing and annotation.</title>
        <authorList>
            <consortium name="The Broad Institute Genomics Platform"/>
            <consortium name="The Broad Institute Genome Sequencing Center for Infectious Disease"/>
            <person name="Wu L."/>
            <person name="Ma J."/>
        </authorList>
    </citation>
    <scope>NUCLEOTIDE SEQUENCE [LARGE SCALE GENOMIC DNA]</scope>
    <source>
        <strain evidence="2 3">CGMCC 1.12237</strain>
    </source>
</reference>
<keyword evidence="2" id="KW-0808">Transferase</keyword>
<keyword evidence="3" id="KW-1185">Reference proteome</keyword>
<dbReference type="SUPFAM" id="SSF50486">
    <property type="entry name" value="FMT C-terminal domain-like"/>
    <property type="match status" value="1"/>
</dbReference>
<dbReference type="InterPro" id="IPR002376">
    <property type="entry name" value="Formyl_transf_N"/>
</dbReference>
<dbReference type="RefSeq" id="WP_227230467.1">
    <property type="nucleotide sequence ID" value="NZ_JAJCVJ010000002.1"/>
</dbReference>
<dbReference type="PANTHER" id="PTHR11138:SF5">
    <property type="entry name" value="METHIONYL-TRNA FORMYLTRANSFERASE, MITOCHONDRIAL"/>
    <property type="match status" value="1"/>
</dbReference>
<dbReference type="Pfam" id="PF00551">
    <property type="entry name" value="Formyl_trans_N"/>
    <property type="match status" value="1"/>
</dbReference>
<dbReference type="InterPro" id="IPR011034">
    <property type="entry name" value="Formyl_transferase-like_C_sf"/>
</dbReference>
<dbReference type="Gene3D" id="3.40.50.12230">
    <property type="match status" value="1"/>
</dbReference>
<proteinExistence type="predicted"/>
<evidence type="ECO:0000313" key="2">
    <source>
        <dbReference type="EMBL" id="MFC5368222.1"/>
    </source>
</evidence>
<feature type="domain" description="Formyl transferase N-terminal" evidence="1">
    <location>
        <begin position="65"/>
        <end position="172"/>
    </location>
</feature>
<organism evidence="2 3">
    <name type="scientific">Salinirubrum litoreum</name>
    <dbReference type="NCBI Taxonomy" id="1126234"/>
    <lineage>
        <taxon>Archaea</taxon>
        <taxon>Methanobacteriati</taxon>
        <taxon>Methanobacteriota</taxon>
        <taxon>Stenosarchaea group</taxon>
        <taxon>Halobacteria</taxon>
        <taxon>Halobacteriales</taxon>
        <taxon>Haloferacaceae</taxon>
        <taxon>Salinirubrum</taxon>
    </lineage>
</organism>
<gene>
    <name evidence="2" type="ORF">ACFPJ5_14930</name>
</gene>
<dbReference type="GO" id="GO:0004479">
    <property type="term" value="F:methionyl-tRNA formyltransferase activity"/>
    <property type="evidence" value="ECO:0007669"/>
    <property type="project" value="UniProtKB-EC"/>
</dbReference>
<comment type="caution">
    <text evidence="2">The sequence shown here is derived from an EMBL/GenBank/DDBJ whole genome shotgun (WGS) entry which is preliminary data.</text>
</comment>
<dbReference type="PANTHER" id="PTHR11138">
    <property type="entry name" value="METHIONYL-TRNA FORMYLTRANSFERASE"/>
    <property type="match status" value="1"/>
</dbReference>
<protein>
    <submittedName>
        <fullName evidence="2">Methionyl-tRNA formyltransferase</fullName>
        <ecNumber evidence="2">2.1.2.9</ecNumber>
    </submittedName>
</protein>
<dbReference type="CDD" id="cd08369">
    <property type="entry name" value="FMT_core"/>
    <property type="match status" value="1"/>
</dbReference>
<dbReference type="InterPro" id="IPR036477">
    <property type="entry name" value="Formyl_transf_N_sf"/>
</dbReference>
<dbReference type="EC" id="2.1.2.9" evidence="2"/>
<evidence type="ECO:0000313" key="3">
    <source>
        <dbReference type="Proteomes" id="UP001596201"/>
    </source>
</evidence>
<dbReference type="AlphaFoldDB" id="A0ABD5RDX8"/>
<dbReference type="EMBL" id="JBHSKX010000002">
    <property type="protein sequence ID" value="MFC5368222.1"/>
    <property type="molecule type" value="Genomic_DNA"/>
</dbReference>